<dbReference type="InterPro" id="IPR024705">
    <property type="entry name" value="Ssp411"/>
</dbReference>
<evidence type="ECO:0000313" key="3">
    <source>
        <dbReference type="Proteomes" id="UP000256708"/>
    </source>
</evidence>
<dbReference type="Pfam" id="PF03190">
    <property type="entry name" value="Thioredox_DsbH"/>
    <property type="match status" value="1"/>
</dbReference>
<organism evidence="2 3">
    <name type="scientific">Pontibacter diazotrophicus</name>
    <dbReference type="NCBI Taxonomy" id="1400979"/>
    <lineage>
        <taxon>Bacteria</taxon>
        <taxon>Pseudomonadati</taxon>
        <taxon>Bacteroidota</taxon>
        <taxon>Cytophagia</taxon>
        <taxon>Cytophagales</taxon>
        <taxon>Hymenobacteraceae</taxon>
        <taxon>Pontibacter</taxon>
    </lineage>
</organism>
<accession>A0A3D8LHE5</accession>
<dbReference type="Proteomes" id="UP000256708">
    <property type="component" value="Unassembled WGS sequence"/>
</dbReference>
<dbReference type="PROSITE" id="PS51352">
    <property type="entry name" value="THIOREDOXIN_2"/>
    <property type="match status" value="1"/>
</dbReference>
<dbReference type="OrthoDB" id="645813at2"/>
<sequence>MKINLILIILFSVILVCEAQERKSIDFANSSWSKILQKAKKEKKAIFLYAYTPSCRWCRQMEKEVFTDKEVADYYNSRFVSYKIDIEDGAEGEALAGKYGINAFPTYMYFNKEGVQVHQSGSAKSAEEFILDGKDAFNPEKALFSLKRRYESGDRSPAFLYNYSNALTSYHQKDSPEEKVVREYLESQSAQQLESEKNLKYIFTKYLSFHSPATQYFLENQNKFTPLFKEDEVKHKAEKIITGSANIAGREDDALLLKQVDQAIAANFVDTSRLSSLARIYFYQGQGEWVKYAEATLEYGRSHSGDDWRTMYETAIYLKHFAKDIQALELGNLIMERVIIEEKSYDNLNLYAQLQHRLGRDTQALETAREAIAVARKSGEESSEAAKLVAELQTANKK</sequence>
<dbReference type="RefSeq" id="WP_115563938.1">
    <property type="nucleotide sequence ID" value="NZ_QRGR01000003.1"/>
</dbReference>
<evidence type="ECO:0000259" key="1">
    <source>
        <dbReference type="PROSITE" id="PS51352"/>
    </source>
</evidence>
<dbReference type="PANTHER" id="PTHR42899">
    <property type="entry name" value="SPERMATOGENESIS-ASSOCIATED PROTEIN 20"/>
    <property type="match status" value="1"/>
</dbReference>
<feature type="domain" description="Thioredoxin" evidence="1">
    <location>
        <begin position="16"/>
        <end position="139"/>
    </location>
</feature>
<dbReference type="InterPro" id="IPR004879">
    <property type="entry name" value="Ssp411-like_TRX"/>
</dbReference>
<dbReference type="InterPro" id="IPR013766">
    <property type="entry name" value="Thioredoxin_domain"/>
</dbReference>
<dbReference type="EMBL" id="QRGR01000003">
    <property type="protein sequence ID" value="RDV16664.1"/>
    <property type="molecule type" value="Genomic_DNA"/>
</dbReference>
<evidence type="ECO:0000313" key="2">
    <source>
        <dbReference type="EMBL" id="RDV16664.1"/>
    </source>
</evidence>
<protein>
    <submittedName>
        <fullName evidence="2">Thioredoxin family protein</fullName>
    </submittedName>
</protein>
<reference evidence="3" key="1">
    <citation type="submission" date="2018-08" db="EMBL/GenBank/DDBJ databases">
        <authorList>
            <person name="Liu Z.-W."/>
            <person name="Du Z.-J."/>
        </authorList>
    </citation>
    <scope>NUCLEOTIDE SEQUENCE [LARGE SCALE GENOMIC DNA]</scope>
    <source>
        <strain evidence="3">H4X</strain>
    </source>
</reference>
<dbReference type="InterPro" id="IPR036249">
    <property type="entry name" value="Thioredoxin-like_sf"/>
</dbReference>
<comment type="caution">
    <text evidence="2">The sequence shown here is derived from an EMBL/GenBank/DDBJ whole genome shotgun (WGS) entry which is preliminary data.</text>
</comment>
<keyword evidence="3" id="KW-1185">Reference proteome</keyword>
<dbReference type="Gene3D" id="3.40.30.10">
    <property type="entry name" value="Glutaredoxin"/>
    <property type="match status" value="1"/>
</dbReference>
<gene>
    <name evidence="2" type="ORF">DXT99_02450</name>
</gene>
<name>A0A3D8LHE5_9BACT</name>
<dbReference type="PANTHER" id="PTHR42899:SF1">
    <property type="entry name" value="SPERMATOGENESIS-ASSOCIATED PROTEIN 20"/>
    <property type="match status" value="1"/>
</dbReference>
<proteinExistence type="predicted"/>
<dbReference type="AlphaFoldDB" id="A0A3D8LHE5"/>
<dbReference type="SUPFAM" id="SSF52833">
    <property type="entry name" value="Thioredoxin-like"/>
    <property type="match status" value="1"/>
</dbReference>